<dbReference type="AlphaFoldDB" id="X6NVX7"/>
<feature type="region of interest" description="Disordered" evidence="1">
    <location>
        <begin position="1"/>
        <end position="25"/>
    </location>
</feature>
<comment type="caution">
    <text evidence="3">The sequence shown here is derived from an EMBL/GenBank/DDBJ whole genome shotgun (WGS) entry which is preliminary data.</text>
</comment>
<evidence type="ECO:0000256" key="1">
    <source>
        <dbReference type="SAM" id="MobiDB-lite"/>
    </source>
</evidence>
<feature type="transmembrane region" description="Helical" evidence="2">
    <location>
        <begin position="145"/>
        <end position="167"/>
    </location>
</feature>
<protein>
    <submittedName>
        <fullName evidence="3">Uncharacterized protein</fullName>
    </submittedName>
</protein>
<accession>X6NVX7</accession>
<evidence type="ECO:0000313" key="3">
    <source>
        <dbReference type="EMBL" id="ETO30043.1"/>
    </source>
</evidence>
<sequence length="358" mass="42367">NNNNATNKHGITITNTINNRHSNRWSTTEEEMEHLKRQIIQQTNERDEESSWTGTNPNQDYNQHFQDSNHNRGYDIDPNSDDDSDGNGHVQYDQNQNHWCYFYGRGVGNVSAWKYFVIAFLGHLCLYWMWFCIWIDNAKHTNDVLWFEIMGLGHALTLLCAGTLMYLHIHYTLHDKYVETYQWFNHDWMVVLEHGLWYKFNSSDSSQQFCHYLTYHVMEYLREYHTIAMIYVHVKEPWLRDLLIAYIAAPEYIIHPKQSFETSGVIHFAQQTLFNDPFAIAASSFSSSPPPPLPPPLPIANKFYGLLPPTPKNMFLFDLHKEIGLHSELSYAQRYLDFNKYIILYCIVLFVFFFNYIN</sequence>
<keyword evidence="4" id="KW-1185">Reference proteome</keyword>
<keyword evidence="2" id="KW-0812">Transmembrane</keyword>
<name>X6NVX7_RETFI</name>
<organism evidence="3 4">
    <name type="scientific">Reticulomyxa filosa</name>
    <dbReference type="NCBI Taxonomy" id="46433"/>
    <lineage>
        <taxon>Eukaryota</taxon>
        <taxon>Sar</taxon>
        <taxon>Rhizaria</taxon>
        <taxon>Retaria</taxon>
        <taxon>Foraminifera</taxon>
        <taxon>Monothalamids</taxon>
        <taxon>Reticulomyxidae</taxon>
        <taxon>Reticulomyxa</taxon>
    </lineage>
</organism>
<proteinExistence type="predicted"/>
<dbReference type="Proteomes" id="UP000023152">
    <property type="component" value="Unassembled WGS sequence"/>
</dbReference>
<feature type="transmembrane region" description="Helical" evidence="2">
    <location>
        <begin position="115"/>
        <end position="133"/>
    </location>
</feature>
<evidence type="ECO:0000313" key="4">
    <source>
        <dbReference type="Proteomes" id="UP000023152"/>
    </source>
</evidence>
<dbReference type="EMBL" id="ASPP01005706">
    <property type="protein sequence ID" value="ETO30043.1"/>
    <property type="molecule type" value="Genomic_DNA"/>
</dbReference>
<feature type="region of interest" description="Disordered" evidence="1">
    <location>
        <begin position="39"/>
        <end position="88"/>
    </location>
</feature>
<feature type="transmembrane region" description="Helical" evidence="2">
    <location>
        <begin position="338"/>
        <end position="357"/>
    </location>
</feature>
<evidence type="ECO:0000256" key="2">
    <source>
        <dbReference type="SAM" id="Phobius"/>
    </source>
</evidence>
<feature type="compositionally biased region" description="Polar residues" evidence="1">
    <location>
        <begin position="51"/>
        <end position="66"/>
    </location>
</feature>
<feature type="non-terminal residue" evidence="3">
    <location>
        <position position="1"/>
    </location>
</feature>
<keyword evidence="2" id="KW-1133">Transmembrane helix</keyword>
<gene>
    <name evidence="3" type="ORF">RFI_07078</name>
</gene>
<keyword evidence="2" id="KW-0472">Membrane</keyword>
<reference evidence="3 4" key="1">
    <citation type="journal article" date="2013" name="Curr. Biol.">
        <title>The Genome of the Foraminiferan Reticulomyxa filosa.</title>
        <authorList>
            <person name="Glockner G."/>
            <person name="Hulsmann N."/>
            <person name="Schleicher M."/>
            <person name="Noegel A.A."/>
            <person name="Eichinger L."/>
            <person name="Gallinger C."/>
            <person name="Pawlowski J."/>
            <person name="Sierra R."/>
            <person name="Euteneuer U."/>
            <person name="Pillet L."/>
            <person name="Moustafa A."/>
            <person name="Platzer M."/>
            <person name="Groth M."/>
            <person name="Szafranski K."/>
            <person name="Schliwa M."/>
        </authorList>
    </citation>
    <scope>NUCLEOTIDE SEQUENCE [LARGE SCALE GENOMIC DNA]</scope>
</reference>